<dbReference type="OrthoDB" id="893860at2"/>
<sequence>MRKILIPTDFTVDSLQLIEYAILNYPDTKLDIVLIAGYRLPDTRWGIAHFSKTDKVRKQVSKSFKDSQRRIEIEHKINIETVSFDLFTGLNSCAFQNFLEQINVEDAIVPKQKVLSGTNKRWFDTTNFIKKNVKNVIEVPIEQSAEITDKKYSFIGLFNL</sequence>
<evidence type="ECO:0000313" key="1">
    <source>
        <dbReference type="EMBL" id="OBR38879.1"/>
    </source>
</evidence>
<dbReference type="AlphaFoldDB" id="A0A1B7Z870"/>
<reference evidence="2" key="1">
    <citation type="submission" date="2016-06" db="EMBL/GenBank/DDBJ databases">
        <authorList>
            <person name="Zhan P."/>
        </authorList>
    </citation>
    <scope>NUCLEOTIDE SEQUENCE [LARGE SCALE GENOMIC DNA]</scope>
    <source>
        <strain evidence="2">T28</strain>
    </source>
</reference>
<evidence type="ECO:0000313" key="2">
    <source>
        <dbReference type="Proteomes" id="UP000092164"/>
    </source>
</evidence>
<dbReference type="EMBL" id="LZFP01000012">
    <property type="protein sequence ID" value="OBR38879.1"/>
    <property type="molecule type" value="Genomic_DNA"/>
</dbReference>
<dbReference type="STRING" id="1836467.BTR34_18060"/>
<dbReference type="RefSeq" id="WP_068484699.1">
    <property type="nucleotide sequence ID" value="NZ_CP018760.1"/>
</dbReference>
<accession>A0A1B7Z870</accession>
<gene>
    <name evidence="1" type="ORF">A9200_04225</name>
</gene>
<name>A0A1B7Z870_9FLAO</name>
<protein>
    <submittedName>
        <fullName evidence="1">Uncharacterized protein</fullName>
    </submittedName>
</protein>
<comment type="caution">
    <text evidence="1">The sequence shown here is derived from an EMBL/GenBank/DDBJ whole genome shotgun (WGS) entry which is preliminary data.</text>
</comment>
<proteinExistence type="predicted"/>
<organism evidence="1 2">
    <name type="scientific">Maribacter hydrothermalis</name>
    <dbReference type="NCBI Taxonomy" id="1836467"/>
    <lineage>
        <taxon>Bacteria</taxon>
        <taxon>Pseudomonadati</taxon>
        <taxon>Bacteroidota</taxon>
        <taxon>Flavobacteriia</taxon>
        <taxon>Flavobacteriales</taxon>
        <taxon>Flavobacteriaceae</taxon>
        <taxon>Maribacter</taxon>
    </lineage>
</organism>
<keyword evidence="2" id="KW-1185">Reference proteome</keyword>
<dbReference type="KEGG" id="mart:BTR34_18060"/>
<dbReference type="Proteomes" id="UP000092164">
    <property type="component" value="Unassembled WGS sequence"/>
</dbReference>